<dbReference type="Pfam" id="PF02518">
    <property type="entry name" value="HATPase_c"/>
    <property type="match status" value="1"/>
</dbReference>
<evidence type="ECO:0000256" key="3">
    <source>
        <dbReference type="ARBA" id="ARBA00022553"/>
    </source>
</evidence>
<dbReference type="CDD" id="cd00082">
    <property type="entry name" value="HisKA"/>
    <property type="match status" value="1"/>
</dbReference>
<dbReference type="InterPro" id="IPR004358">
    <property type="entry name" value="Sig_transdc_His_kin-like_C"/>
</dbReference>
<dbReference type="SMART" id="SM00086">
    <property type="entry name" value="PAC"/>
    <property type="match status" value="3"/>
</dbReference>
<evidence type="ECO:0000259" key="7">
    <source>
        <dbReference type="PROSITE" id="PS50109"/>
    </source>
</evidence>
<evidence type="ECO:0000256" key="5">
    <source>
        <dbReference type="ARBA" id="ARBA00022777"/>
    </source>
</evidence>
<dbReference type="InterPro" id="IPR001610">
    <property type="entry name" value="PAC"/>
</dbReference>
<feature type="domain" description="PAS" evidence="8">
    <location>
        <begin position="471"/>
        <end position="541"/>
    </location>
</feature>
<dbReference type="InterPro" id="IPR000014">
    <property type="entry name" value="PAS"/>
</dbReference>
<dbReference type="Proteomes" id="UP001168528">
    <property type="component" value="Unassembled WGS sequence"/>
</dbReference>
<evidence type="ECO:0000256" key="4">
    <source>
        <dbReference type="ARBA" id="ARBA00022679"/>
    </source>
</evidence>
<feature type="domain" description="PAC" evidence="9">
    <location>
        <begin position="234"/>
        <end position="286"/>
    </location>
</feature>
<organism evidence="10 11">
    <name type="scientific">Rhodocytophaga aerolata</name>
    <dbReference type="NCBI Taxonomy" id="455078"/>
    <lineage>
        <taxon>Bacteria</taxon>
        <taxon>Pseudomonadati</taxon>
        <taxon>Bacteroidota</taxon>
        <taxon>Cytophagia</taxon>
        <taxon>Cytophagales</taxon>
        <taxon>Rhodocytophagaceae</taxon>
        <taxon>Rhodocytophaga</taxon>
    </lineage>
</organism>
<dbReference type="Gene3D" id="1.10.287.130">
    <property type="match status" value="1"/>
</dbReference>
<dbReference type="Gene3D" id="3.30.565.10">
    <property type="entry name" value="Histidine kinase-like ATPase, C-terminal domain"/>
    <property type="match status" value="1"/>
</dbReference>
<proteinExistence type="predicted"/>
<dbReference type="InterPro" id="IPR005467">
    <property type="entry name" value="His_kinase_dom"/>
</dbReference>
<keyword evidence="5" id="KW-0418">Kinase</keyword>
<dbReference type="Pfam" id="PF08448">
    <property type="entry name" value="PAS_4"/>
    <property type="match status" value="1"/>
</dbReference>
<dbReference type="SUPFAM" id="SSF55785">
    <property type="entry name" value="PYP-like sensor domain (PAS domain)"/>
    <property type="match status" value="4"/>
</dbReference>
<dbReference type="EC" id="2.7.13.3" evidence="2"/>
<dbReference type="InterPro" id="IPR000700">
    <property type="entry name" value="PAS-assoc_C"/>
</dbReference>
<dbReference type="NCBIfam" id="TIGR00229">
    <property type="entry name" value="sensory_box"/>
    <property type="match status" value="4"/>
</dbReference>
<evidence type="ECO:0000256" key="6">
    <source>
        <dbReference type="SAM" id="Coils"/>
    </source>
</evidence>
<dbReference type="InterPro" id="IPR003661">
    <property type="entry name" value="HisK_dim/P_dom"/>
</dbReference>
<dbReference type="Pfam" id="PF00512">
    <property type="entry name" value="HisKA"/>
    <property type="match status" value="1"/>
</dbReference>
<reference evidence="10" key="1">
    <citation type="submission" date="2023-07" db="EMBL/GenBank/DDBJ databases">
        <title>The genome sequence of Rhodocytophaga aerolata KACC 12507.</title>
        <authorList>
            <person name="Zhang X."/>
        </authorList>
    </citation>
    <scope>NUCLEOTIDE SEQUENCE</scope>
    <source>
        <strain evidence="10">KACC 12507</strain>
    </source>
</reference>
<dbReference type="InterPro" id="IPR013655">
    <property type="entry name" value="PAS_fold_3"/>
</dbReference>
<dbReference type="SMART" id="SM00091">
    <property type="entry name" value="PAS"/>
    <property type="match status" value="4"/>
</dbReference>
<dbReference type="SUPFAM" id="SSF47384">
    <property type="entry name" value="Homodimeric domain of signal transducing histidine kinase"/>
    <property type="match status" value="1"/>
</dbReference>
<keyword evidence="6" id="KW-0175">Coiled coil</keyword>
<dbReference type="Pfam" id="PF08447">
    <property type="entry name" value="PAS_3"/>
    <property type="match status" value="3"/>
</dbReference>
<keyword evidence="4" id="KW-0808">Transferase</keyword>
<dbReference type="Gene3D" id="2.10.70.100">
    <property type="match status" value="1"/>
</dbReference>
<dbReference type="CDD" id="cd00130">
    <property type="entry name" value="PAS"/>
    <property type="match status" value="4"/>
</dbReference>
<dbReference type="PANTHER" id="PTHR43304:SF1">
    <property type="entry name" value="PAC DOMAIN-CONTAINING PROTEIN"/>
    <property type="match status" value="1"/>
</dbReference>
<sequence>MLNTNVMYNLPSFASYVASIHLADISTNFTKVLKEKQLYLSETDKLLPEDIFNKRCLINLQKLLKGLATPKPSKALEEYFYLWYPHLPDNCCNYLLITDTILSFFHIHQQLLLQYLPYYTSDVSQAVNIAGDIGKLFANVERKVLHTHLQQQQDVLVKSQHLLSEAQEIAQVGSWEWDLASDQILFSEQMLHIFGLKPDQSILTPQLYLQLLHPGDVQKAFEIFHECINTGQSFAFEHRIIDAEKQSRWVLCKGKIIRNTKGHVERLVGASVDISEQKQAQKQLLETNQELAHTAQLLRDLNNKLEQRVAERSAELLVAIEKIRQLLKREQIAHLETDLHRKQVENLFMQAPVALGIFNGPHHIIVLANQALCNIWGRSQDEVVGKPLFEALPELKGQVYENLLETVFTSGELYVGNEVPGSITRNGKRVDGFLNFVYQPVKNAEGEITSIITVANEVTEQVIYRKKTEESESRVLRILDSMPEIAWTANTDGKNTFLNKKWFEFTGYYSTKLFHELSPIIVHEADTDRAKKLWEHSVATGEAFQAEYRLKRRDGEYRWVLVRALALRNEAGAITEWVGTATDIHEQKQIQDFLYTVLEAIPHLAWTSLPNESSVNYYNKRWYQYTALTPEESIGGGWKNIVHPDDFALTVERITAGRKAGQPWEVENRYRRAADGMYRWHLSRAVPIKDASGNISLWVGTATDIHDQKNTQYALEHTLDELNEKNFELDQFVYKTSHDLRAPLSTILGLVTILKQEKEECVKNQYIDLIESRVNKLDKFIKSMLDYSRNTRTGVSCEQVDLEALAKECVHELEYMKHFSRVQIILDIRQKQLYTDLFRLKIIFSNLISNAIKYQDFAKEQSRLTIEISTSAQSCIIRFTDNGIGIEQAYQDRIFNMFFRASENSEGSGLGLYIIKQGLAALNGTISFSSEIGVGTEFVITLPLVNPV</sequence>
<dbReference type="RefSeq" id="WP_302037656.1">
    <property type="nucleotide sequence ID" value="NZ_JAUKPO010000005.1"/>
</dbReference>
<evidence type="ECO:0000313" key="11">
    <source>
        <dbReference type="Proteomes" id="UP001168528"/>
    </source>
</evidence>
<feature type="domain" description="PAC" evidence="9">
    <location>
        <begin position="664"/>
        <end position="717"/>
    </location>
</feature>
<dbReference type="SUPFAM" id="SSF55874">
    <property type="entry name" value="ATPase domain of HSP90 chaperone/DNA topoisomerase II/histidine kinase"/>
    <property type="match status" value="1"/>
</dbReference>
<feature type="domain" description="PAC" evidence="9">
    <location>
        <begin position="544"/>
        <end position="596"/>
    </location>
</feature>
<keyword evidence="3" id="KW-0597">Phosphoprotein</keyword>
<dbReference type="InterPro" id="IPR035965">
    <property type="entry name" value="PAS-like_dom_sf"/>
</dbReference>
<accession>A0ABT8R425</accession>
<feature type="domain" description="Histidine kinase" evidence="7">
    <location>
        <begin position="735"/>
        <end position="946"/>
    </location>
</feature>
<dbReference type="InterPro" id="IPR003594">
    <property type="entry name" value="HATPase_dom"/>
</dbReference>
<dbReference type="InterPro" id="IPR013656">
    <property type="entry name" value="PAS_4"/>
</dbReference>
<dbReference type="InterPro" id="IPR036097">
    <property type="entry name" value="HisK_dim/P_sf"/>
</dbReference>
<dbReference type="InterPro" id="IPR036890">
    <property type="entry name" value="HATPase_C_sf"/>
</dbReference>
<name>A0ABT8R425_9BACT</name>
<dbReference type="PROSITE" id="PS50113">
    <property type="entry name" value="PAC"/>
    <property type="match status" value="3"/>
</dbReference>
<comment type="caution">
    <text evidence="10">The sequence shown here is derived from an EMBL/GenBank/DDBJ whole genome shotgun (WGS) entry which is preliminary data.</text>
</comment>
<dbReference type="PRINTS" id="PR00344">
    <property type="entry name" value="BCTRLSENSOR"/>
</dbReference>
<evidence type="ECO:0000256" key="2">
    <source>
        <dbReference type="ARBA" id="ARBA00012438"/>
    </source>
</evidence>
<protein>
    <recommendedName>
        <fullName evidence="2">histidine kinase</fullName>
        <ecNumber evidence="2">2.7.13.3</ecNumber>
    </recommendedName>
</protein>
<dbReference type="Gene3D" id="3.30.450.20">
    <property type="entry name" value="PAS domain"/>
    <property type="match status" value="4"/>
</dbReference>
<evidence type="ECO:0000259" key="9">
    <source>
        <dbReference type="PROSITE" id="PS50113"/>
    </source>
</evidence>
<dbReference type="CDD" id="cd00075">
    <property type="entry name" value="HATPase"/>
    <property type="match status" value="1"/>
</dbReference>
<evidence type="ECO:0000256" key="1">
    <source>
        <dbReference type="ARBA" id="ARBA00000085"/>
    </source>
</evidence>
<evidence type="ECO:0000313" key="10">
    <source>
        <dbReference type="EMBL" id="MDO1446852.1"/>
    </source>
</evidence>
<dbReference type="InterPro" id="IPR052162">
    <property type="entry name" value="Sensor_kinase/Photoreceptor"/>
</dbReference>
<comment type="catalytic activity">
    <reaction evidence="1">
        <text>ATP + protein L-histidine = ADP + protein N-phospho-L-histidine.</text>
        <dbReference type="EC" id="2.7.13.3"/>
    </reaction>
</comment>
<dbReference type="SMART" id="SM00387">
    <property type="entry name" value="HATPase_c"/>
    <property type="match status" value="1"/>
</dbReference>
<dbReference type="EMBL" id="JAUKPO010000005">
    <property type="protein sequence ID" value="MDO1446852.1"/>
    <property type="molecule type" value="Genomic_DNA"/>
</dbReference>
<evidence type="ECO:0000259" key="8">
    <source>
        <dbReference type="PROSITE" id="PS50112"/>
    </source>
</evidence>
<dbReference type="PROSITE" id="PS50112">
    <property type="entry name" value="PAS"/>
    <property type="match status" value="1"/>
</dbReference>
<gene>
    <name evidence="10" type="ORF">Q0590_11345</name>
</gene>
<dbReference type="PANTHER" id="PTHR43304">
    <property type="entry name" value="PHYTOCHROME-LIKE PROTEIN CPH1"/>
    <property type="match status" value="1"/>
</dbReference>
<dbReference type="SMART" id="SM00388">
    <property type="entry name" value="HisKA"/>
    <property type="match status" value="1"/>
</dbReference>
<dbReference type="PROSITE" id="PS50109">
    <property type="entry name" value="HIS_KIN"/>
    <property type="match status" value="1"/>
</dbReference>
<keyword evidence="11" id="KW-1185">Reference proteome</keyword>
<feature type="coiled-coil region" evidence="6">
    <location>
        <begin position="284"/>
        <end position="315"/>
    </location>
</feature>